<dbReference type="Proteomes" id="UP000053259">
    <property type="component" value="Unassembled WGS sequence"/>
</dbReference>
<proteinExistence type="predicted"/>
<dbReference type="STRING" id="253628.A0A0D2AR28"/>
<dbReference type="CDD" id="cd12148">
    <property type="entry name" value="fungal_TF_MHR"/>
    <property type="match status" value="1"/>
</dbReference>
<dbReference type="GO" id="GO:0006351">
    <property type="term" value="P:DNA-templated transcription"/>
    <property type="evidence" value="ECO:0007669"/>
    <property type="project" value="InterPro"/>
</dbReference>
<dbReference type="Gene3D" id="4.10.240.10">
    <property type="entry name" value="Zn(2)-C6 fungal-type DNA-binding domain"/>
    <property type="match status" value="1"/>
</dbReference>
<dbReference type="InterPro" id="IPR036864">
    <property type="entry name" value="Zn2-C6_fun-type_DNA-bd_sf"/>
</dbReference>
<evidence type="ECO:0000256" key="1">
    <source>
        <dbReference type="ARBA" id="ARBA00022723"/>
    </source>
</evidence>
<gene>
    <name evidence="7" type="ORF">PV09_06839</name>
</gene>
<feature type="region of interest" description="Disordered" evidence="5">
    <location>
        <begin position="671"/>
        <end position="692"/>
    </location>
</feature>
<feature type="domain" description="Zn(2)-C6 fungal-type" evidence="6">
    <location>
        <begin position="28"/>
        <end position="59"/>
    </location>
</feature>
<dbReference type="SMART" id="SM00066">
    <property type="entry name" value="GAL4"/>
    <property type="match status" value="1"/>
</dbReference>
<evidence type="ECO:0000256" key="5">
    <source>
        <dbReference type="SAM" id="MobiDB-lite"/>
    </source>
</evidence>
<reference evidence="7 8" key="1">
    <citation type="submission" date="2015-01" db="EMBL/GenBank/DDBJ databases">
        <title>The Genome Sequence of Ochroconis gallopava CBS43764.</title>
        <authorList>
            <consortium name="The Broad Institute Genomics Platform"/>
            <person name="Cuomo C."/>
            <person name="de Hoog S."/>
            <person name="Gorbushina A."/>
            <person name="Stielow B."/>
            <person name="Teixiera M."/>
            <person name="Abouelleil A."/>
            <person name="Chapman S.B."/>
            <person name="Priest M."/>
            <person name="Young S.K."/>
            <person name="Wortman J."/>
            <person name="Nusbaum C."/>
            <person name="Birren B."/>
        </authorList>
    </citation>
    <scope>NUCLEOTIDE SEQUENCE [LARGE SCALE GENOMIC DNA]</scope>
    <source>
        <strain evidence="7 8">CBS 43764</strain>
    </source>
</reference>
<keyword evidence="8" id="KW-1185">Reference proteome</keyword>
<evidence type="ECO:0000256" key="2">
    <source>
        <dbReference type="ARBA" id="ARBA00023015"/>
    </source>
</evidence>
<dbReference type="HOGENOM" id="CLU_004804_2_0_1"/>
<dbReference type="PANTHER" id="PTHR47840">
    <property type="entry name" value="ZN(II)2CYS6 TRANSCRIPTION FACTOR (EUROFUNG)-RELATED"/>
    <property type="match status" value="1"/>
</dbReference>
<feature type="region of interest" description="Disordered" evidence="5">
    <location>
        <begin position="620"/>
        <end position="648"/>
    </location>
</feature>
<dbReference type="SUPFAM" id="SSF57701">
    <property type="entry name" value="Zn2/Cys6 DNA-binding domain"/>
    <property type="match status" value="1"/>
</dbReference>
<dbReference type="Pfam" id="PF04082">
    <property type="entry name" value="Fungal_trans"/>
    <property type="match status" value="1"/>
</dbReference>
<keyword evidence="3" id="KW-0804">Transcription</keyword>
<dbReference type="AlphaFoldDB" id="A0A0D2AR28"/>
<dbReference type="RefSeq" id="XP_016211523.1">
    <property type="nucleotide sequence ID" value="XM_016360537.1"/>
</dbReference>
<dbReference type="PROSITE" id="PS00463">
    <property type="entry name" value="ZN2_CY6_FUNGAL_1"/>
    <property type="match status" value="1"/>
</dbReference>
<keyword evidence="2" id="KW-0805">Transcription regulation</keyword>
<evidence type="ECO:0000256" key="4">
    <source>
        <dbReference type="ARBA" id="ARBA00023242"/>
    </source>
</evidence>
<evidence type="ECO:0000256" key="3">
    <source>
        <dbReference type="ARBA" id="ARBA00023163"/>
    </source>
</evidence>
<evidence type="ECO:0000259" key="6">
    <source>
        <dbReference type="PROSITE" id="PS50048"/>
    </source>
</evidence>
<name>A0A0D2AR28_9PEZI</name>
<dbReference type="CDD" id="cd00067">
    <property type="entry name" value="GAL4"/>
    <property type="match status" value="1"/>
</dbReference>
<evidence type="ECO:0000313" key="7">
    <source>
        <dbReference type="EMBL" id="KIW01654.1"/>
    </source>
</evidence>
<dbReference type="GO" id="GO:0008270">
    <property type="term" value="F:zinc ion binding"/>
    <property type="evidence" value="ECO:0007669"/>
    <property type="project" value="InterPro"/>
</dbReference>
<accession>A0A0D2AR28</accession>
<organism evidence="7 8">
    <name type="scientific">Verruconis gallopava</name>
    <dbReference type="NCBI Taxonomy" id="253628"/>
    <lineage>
        <taxon>Eukaryota</taxon>
        <taxon>Fungi</taxon>
        <taxon>Dikarya</taxon>
        <taxon>Ascomycota</taxon>
        <taxon>Pezizomycotina</taxon>
        <taxon>Dothideomycetes</taxon>
        <taxon>Pleosporomycetidae</taxon>
        <taxon>Venturiales</taxon>
        <taxon>Sympoventuriaceae</taxon>
        <taxon>Verruconis</taxon>
    </lineage>
</organism>
<keyword evidence="1" id="KW-0479">Metal-binding</keyword>
<dbReference type="EMBL" id="KN847553">
    <property type="protein sequence ID" value="KIW01654.1"/>
    <property type="molecule type" value="Genomic_DNA"/>
</dbReference>
<dbReference type="GeneID" id="27314812"/>
<dbReference type="PROSITE" id="PS50048">
    <property type="entry name" value="ZN2_CY6_FUNGAL_2"/>
    <property type="match status" value="1"/>
</dbReference>
<evidence type="ECO:0000313" key="8">
    <source>
        <dbReference type="Proteomes" id="UP000053259"/>
    </source>
</evidence>
<protein>
    <recommendedName>
        <fullName evidence="6">Zn(2)-C6 fungal-type domain-containing protein</fullName>
    </recommendedName>
</protein>
<dbReference type="VEuPathDB" id="FungiDB:PV09_06839"/>
<feature type="compositionally biased region" description="Polar residues" evidence="5">
    <location>
        <begin position="620"/>
        <end position="637"/>
    </location>
</feature>
<feature type="region of interest" description="Disordered" evidence="5">
    <location>
        <begin position="107"/>
        <end position="127"/>
    </location>
</feature>
<dbReference type="InParanoid" id="A0A0D2AR28"/>
<dbReference type="GO" id="GO:0000981">
    <property type="term" value="F:DNA-binding transcription factor activity, RNA polymerase II-specific"/>
    <property type="evidence" value="ECO:0007669"/>
    <property type="project" value="InterPro"/>
</dbReference>
<sequence>MSPPERSSSVAVEDGGIRKKKMRKGTHSCFECRRRKIRCIFTPDNPSVCTECFARGSRCIDQESADPDIIVDHRKNLRERVARLEALIETLVEDKSEKHAAEALRSLGTAGHLPPTPISEEAPSDNGSARVPVMTLFDNAVLSRTPTTNSGSISAPTPLGKGAPTTIQNGASLNYTSPHVDGINAAGAPGRVKSERTRQALMSILPSYSKLLSILKSDHHTWAMFQRKCPGTRGNATIEEFTARVMARGSPCELGLLVLLYGKCEEGDLLDQCTALVDRWILSDDEYMGTLEGLECVILMGKIYSDIGQARKSWLAFRRGLTFAQLMGLHRNHSMSIPHESIWWSLYGADRLTSLMLGMPYGIPDSHCNMSHLPSDDPAVMGFMQFFTKISYFAGKVIDRSQGMSESSYSSALDLEQELNDYAAQMPQEFWQVQPLVDCEDANIAYGWQEQLLGQIAFHQIKAYLHMPFMLKAPNQPGYEPSRRACIDGSREILRIYHMLRAEGTPLYECKAIDFIAFTACILLVLGVLGYGRTANHDPKADERDWVLIEHSMEIFRRASSEKGGKVAAQSYQALEQLHQLKNDDSNTVPTEANTTTKIVIPFFGTISVQRGQNYRHNTAASTTQNTPQSQAMTTPATPDYNKVHDQSSATYSSMDPQVMFDGLYQFPSSFGQQQSSSLDPQLTSGAAGDDSIAGFGSSNTGMVWPNNWGTMDLDQDWSWLMTDNVAAGSSSFGMP</sequence>
<dbReference type="PANTHER" id="PTHR47840:SF1">
    <property type="entry name" value="ZN(II)2CYS6 TRANSCRIPTION FACTOR (EUROFUNG)"/>
    <property type="match status" value="1"/>
</dbReference>
<dbReference type="InterPro" id="IPR001138">
    <property type="entry name" value="Zn2Cys6_DnaBD"/>
</dbReference>
<dbReference type="GO" id="GO:0003677">
    <property type="term" value="F:DNA binding"/>
    <property type="evidence" value="ECO:0007669"/>
    <property type="project" value="InterPro"/>
</dbReference>
<dbReference type="InterPro" id="IPR007219">
    <property type="entry name" value="XnlR_reg_dom"/>
</dbReference>
<keyword evidence="4" id="KW-0539">Nucleus</keyword>
<dbReference type="OrthoDB" id="6509908at2759"/>
<dbReference type="SMART" id="SM00906">
    <property type="entry name" value="Fungal_trans"/>
    <property type="match status" value="1"/>
</dbReference>